<evidence type="ECO:0000256" key="1">
    <source>
        <dbReference type="ARBA" id="ARBA00000707"/>
    </source>
</evidence>
<accession>A0A819TRT5</accession>
<dbReference type="InterPro" id="IPR038765">
    <property type="entry name" value="Papain-like_cys_pep_sf"/>
</dbReference>
<protein>
    <recommendedName>
        <fullName evidence="2">ubiquitinyl hydrolase 1</fullName>
        <ecNumber evidence="2">3.4.19.12</ecNumber>
    </recommendedName>
</protein>
<dbReference type="SUPFAM" id="SSF54001">
    <property type="entry name" value="Cysteine proteinases"/>
    <property type="match status" value="1"/>
</dbReference>
<evidence type="ECO:0000313" key="4">
    <source>
        <dbReference type="EMBL" id="CAF4083960.1"/>
    </source>
</evidence>
<dbReference type="GO" id="GO:0004843">
    <property type="term" value="F:cysteine-type deubiquitinase activity"/>
    <property type="evidence" value="ECO:0007669"/>
    <property type="project" value="UniProtKB-EC"/>
</dbReference>
<feature type="non-terminal residue" evidence="4">
    <location>
        <position position="191"/>
    </location>
</feature>
<evidence type="ECO:0000256" key="2">
    <source>
        <dbReference type="ARBA" id="ARBA00012759"/>
    </source>
</evidence>
<evidence type="ECO:0000313" key="5">
    <source>
        <dbReference type="Proteomes" id="UP000663823"/>
    </source>
</evidence>
<gene>
    <name evidence="4" type="ORF">OTI717_LOCUS33341</name>
</gene>
<reference evidence="4" key="1">
    <citation type="submission" date="2021-02" db="EMBL/GenBank/DDBJ databases">
        <authorList>
            <person name="Nowell W R."/>
        </authorList>
    </citation>
    <scope>NUCLEOTIDE SEQUENCE</scope>
</reference>
<comment type="caution">
    <text evidence="4">The sequence shown here is derived from an EMBL/GenBank/DDBJ whole genome shotgun (WGS) entry which is preliminary data.</text>
</comment>
<dbReference type="Proteomes" id="UP000663823">
    <property type="component" value="Unassembled WGS sequence"/>
</dbReference>
<dbReference type="EC" id="3.4.19.12" evidence="2"/>
<dbReference type="AlphaFoldDB" id="A0A819TRT5"/>
<dbReference type="InterPro" id="IPR028889">
    <property type="entry name" value="USP"/>
</dbReference>
<dbReference type="PANTHER" id="PTHR21646">
    <property type="entry name" value="UBIQUITIN CARBOXYL-TERMINAL HYDROLASE"/>
    <property type="match status" value="1"/>
</dbReference>
<dbReference type="Pfam" id="PF00443">
    <property type="entry name" value="UCH"/>
    <property type="match status" value="1"/>
</dbReference>
<sequence>MYSHCSALQCLSNVPALTEYFLSDEYKVHINRNNPLGMKGDVALAYGELIHEMWSGKTNSCAPTSLKQCIERYAPQFSGYAQQDSQEFMSFLLDGLHEDLNLVKQKPYIGKKDDDGKVDDSTLAAGQWEYYRKRNQSEIHDIFHGQIKSIVHCLTCGTAARTFDPICFLSLPLPDKEKIRTFKIEYVRLNG</sequence>
<dbReference type="GO" id="GO:0016579">
    <property type="term" value="P:protein deubiquitination"/>
    <property type="evidence" value="ECO:0007669"/>
    <property type="project" value="InterPro"/>
</dbReference>
<dbReference type="InterPro" id="IPR001394">
    <property type="entry name" value="Peptidase_C19_UCH"/>
</dbReference>
<evidence type="ECO:0000259" key="3">
    <source>
        <dbReference type="PROSITE" id="PS50235"/>
    </source>
</evidence>
<dbReference type="EMBL" id="CAJOAX010010935">
    <property type="protein sequence ID" value="CAF4083960.1"/>
    <property type="molecule type" value="Genomic_DNA"/>
</dbReference>
<organism evidence="4 5">
    <name type="scientific">Rotaria sordida</name>
    <dbReference type="NCBI Taxonomy" id="392033"/>
    <lineage>
        <taxon>Eukaryota</taxon>
        <taxon>Metazoa</taxon>
        <taxon>Spiralia</taxon>
        <taxon>Gnathifera</taxon>
        <taxon>Rotifera</taxon>
        <taxon>Eurotatoria</taxon>
        <taxon>Bdelloidea</taxon>
        <taxon>Philodinida</taxon>
        <taxon>Philodinidae</taxon>
        <taxon>Rotaria</taxon>
    </lineage>
</organism>
<dbReference type="InterPro" id="IPR050185">
    <property type="entry name" value="Ub_carboxyl-term_hydrolase"/>
</dbReference>
<proteinExistence type="predicted"/>
<name>A0A819TRT5_9BILA</name>
<dbReference type="Gene3D" id="3.90.70.10">
    <property type="entry name" value="Cysteine proteinases"/>
    <property type="match status" value="1"/>
</dbReference>
<feature type="domain" description="USP" evidence="3">
    <location>
        <begin position="1"/>
        <end position="191"/>
    </location>
</feature>
<dbReference type="PROSITE" id="PS50235">
    <property type="entry name" value="USP_3"/>
    <property type="match status" value="1"/>
</dbReference>
<comment type="catalytic activity">
    <reaction evidence="1">
        <text>Thiol-dependent hydrolysis of ester, thioester, amide, peptide and isopeptide bonds formed by the C-terminal Gly of ubiquitin (a 76-residue protein attached to proteins as an intracellular targeting signal).</text>
        <dbReference type="EC" id="3.4.19.12"/>
    </reaction>
</comment>